<keyword evidence="10" id="KW-1185">Reference proteome</keyword>
<evidence type="ECO:0000256" key="6">
    <source>
        <dbReference type="ARBA" id="ARBA00023244"/>
    </source>
</evidence>
<evidence type="ECO:0000313" key="10">
    <source>
        <dbReference type="Proteomes" id="UP000678513"/>
    </source>
</evidence>
<dbReference type="Pfam" id="PF00762">
    <property type="entry name" value="Ferrochelatase"/>
    <property type="match status" value="1"/>
</dbReference>
<gene>
    <name evidence="9" type="ORF">J5A65_06595</name>
</gene>
<evidence type="ECO:0000256" key="4">
    <source>
        <dbReference type="ARBA" id="ARBA00023133"/>
    </source>
</evidence>
<dbReference type="EC" id="4.99.1.9" evidence="2"/>
<evidence type="ECO:0000256" key="2">
    <source>
        <dbReference type="ARBA" id="ARBA00013215"/>
    </source>
</evidence>
<dbReference type="EMBL" id="CP072384">
    <property type="protein sequence ID" value="QUC09373.1"/>
    <property type="molecule type" value="Genomic_DNA"/>
</dbReference>
<reference evidence="9 10" key="1">
    <citation type="submission" date="2021-03" db="EMBL/GenBank/DDBJ databases">
        <title>Human Oral Microbial Genomes.</title>
        <authorList>
            <person name="Johnston C.D."/>
            <person name="Chen T."/>
            <person name="Dewhirst F.E."/>
        </authorList>
    </citation>
    <scope>NUCLEOTIDE SEQUENCE [LARGE SCALE GENOMIC DNA]</scope>
    <source>
        <strain evidence="9 10">DSMZ 100122</strain>
    </source>
</reference>
<comment type="similarity">
    <text evidence="8">Belongs to the ferrochelatase family.</text>
</comment>
<dbReference type="CDD" id="cd03411">
    <property type="entry name" value="Ferrochelatase_N"/>
    <property type="match status" value="1"/>
</dbReference>
<proteinExistence type="inferred from homology"/>
<dbReference type="Proteomes" id="UP000678513">
    <property type="component" value="Chromosome"/>
</dbReference>
<evidence type="ECO:0000313" key="9">
    <source>
        <dbReference type="EMBL" id="QUC09373.1"/>
    </source>
</evidence>
<dbReference type="InterPro" id="IPR033659">
    <property type="entry name" value="Ferrochelatase_N"/>
</dbReference>
<dbReference type="PANTHER" id="PTHR11108">
    <property type="entry name" value="FERROCHELATASE"/>
    <property type="match status" value="1"/>
</dbReference>
<sequence length="359" mass="39009">MTDALSPYSAVLLASYGGPRSPEDVLPFMRNATAGRGVPDERLLEVSQHYQLFGGRSPINEQNEALRDALAAELERRGCARPVTIGNRNWTPFFTDTVAELRRNRHHKVVAVATAAYSCYSACRQYREDLDAAMRQVPGIAIDKVGPYAERDGFVSANVDALVQAVQTLRSRIGDGRLKVLFVTHSIPTAMNAASADGSPAARYDAQHIRVASRTADAAQVRLGEHLDWELTYCSRSGNPRIPWLEPDINDRITEIKGVAGVVAAPIGFISDHMEVAYDLDTQASESAAEAGFDYERAATAGVHPDFVATLADLLIEQAAVARGERALPDHPCLTESVRCCLPHPQKEQTHVPSASSAH</sequence>
<dbReference type="CDD" id="cd00419">
    <property type="entry name" value="Ferrochelatase_C"/>
    <property type="match status" value="1"/>
</dbReference>
<accession>A0ABX7Y9E9</accession>
<comment type="catalytic activity">
    <reaction evidence="7">
        <text>Fe-coproporphyrin III + 2 H(+) = coproporphyrin III + Fe(2+)</text>
        <dbReference type="Rhea" id="RHEA:49572"/>
        <dbReference type="ChEBI" id="CHEBI:15378"/>
        <dbReference type="ChEBI" id="CHEBI:29033"/>
        <dbReference type="ChEBI" id="CHEBI:68438"/>
        <dbReference type="ChEBI" id="CHEBI:131725"/>
        <dbReference type="EC" id="4.99.1.9"/>
    </reaction>
    <physiologicalReaction direction="right-to-left" evidence="7">
        <dbReference type="Rhea" id="RHEA:49574"/>
    </physiologicalReaction>
</comment>
<evidence type="ECO:0000256" key="7">
    <source>
        <dbReference type="ARBA" id="ARBA00024536"/>
    </source>
</evidence>
<keyword evidence="5" id="KW-0456">Lyase</keyword>
<evidence type="ECO:0000256" key="5">
    <source>
        <dbReference type="ARBA" id="ARBA00023239"/>
    </source>
</evidence>
<name>A0ABX7Y9E9_9ACTN</name>
<evidence type="ECO:0000256" key="3">
    <source>
        <dbReference type="ARBA" id="ARBA00023004"/>
    </source>
</evidence>
<evidence type="ECO:0000256" key="1">
    <source>
        <dbReference type="ARBA" id="ARBA00004744"/>
    </source>
</evidence>
<evidence type="ECO:0000256" key="8">
    <source>
        <dbReference type="RuleBase" id="RU004185"/>
    </source>
</evidence>
<keyword evidence="3" id="KW-0408">Iron</keyword>
<dbReference type="RefSeq" id="WP_212326854.1">
    <property type="nucleotide sequence ID" value="NZ_AP024463.1"/>
</dbReference>
<protein>
    <recommendedName>
        <fullName evidence="2">coproporphyrin ferrochelatase</fullName>
        <ecNumber evidence="2">4.99.1.9</ecNumber>
    </recommendedName>
</protein>
<dbReference type="SUPFAM" id="SSF53800">
    <property type="entry name" value="Chelatase"/>
    <property type="match status" value="1"/>
</dbReference>
<dbReference type="Gene3D" id="3.40.50.1400">
    <property type="match status" value="2"/>
</dbReference>
<keyword evidence="6" id="KW-0627">Porphyrin biosynthesis</keyword>
<organism evidence="9 10">
    <name type="scientific">Arachnia rubra</name>
    <dbReference type="NCBI Taxonomy" id="1547448"/>
    <lineage>
        <taxon>Bacteria</taxon>
        <taxon>Bacillati</taxon>
        <taxon>Actinomycetota</taxon>
        <taxon>Actinomycetes</taxon>
        <taxon>Propionibacteriales</taxon>
        <taxon>Propionibacteriaceae</taxon>
        <taxon>Arachnia</taxon>
    </lineage>
</organism>
<keyword evidence="4" id="KW-0350">Heme biosynthesis</keyword>
<dbReference type="InterPro" id="IPR001015">
    <property type="entry name" value="Ferrochelatase"/>
</dbReference>
<dbReference type="InterPro" id="IPR033644">
    <property type="entry name" value="Ferrochelatase_C"/>
</dbReference>
<dbReference type="PANTHER" id="PTHR11108:SF1">
    <property type="entry name" value="FERROCHELATASE, MITOCHONDRIAL"/>
    <property type="match status" value="1"/>
</dbReference>
<comment type="pathway">
    <text evidence="1">Porphyrin-containing compound metabolism; protoheme biosynthesis.</text>
</comment>